<feature type="region of interest" description="Disordered" evidence="1">
    <location>
        <begin position="221"/>
        <end position="607"/>
    </location>
</feature>
<feature type="compositionally biased region" description="Basic and acidic residues" evidence="1">
    <location>
        <begin position="750"/>
        <end position="763"/>
    </location>
</feature>
<dbReference type="GO" id="GO:0005886">
    <property type="term" value="C:plasma membrane"/>
    <property type="evidence" value="ECO:0007669"/>
    <property type="project" value="TreeGrafter"/>
</dbReference>
<dbReference type="OMA" id="PQIEICE"/>
<proteinExistence type="predicted"/>
<dbReference type="RefSeq" id="XP_022105538.1">
    <property type="nucleotide sequence ID" value="XM_022249846.1"/>
</dbReference>
<feature type="compositionally biased region" description="Pro residues" evidence="1">
    <location>
        <begin position="362"/>
        <end position="373"/>
    </location>
</feature>
<dbReference type="InterPro" id="IPR037658">
    <property type="entry name" value="CBARP"/>
</dbReference>
<feature type="region of interest" description="Disordered" evidence="1">
    <location>
        <begin position="703"/>
        <end position="1253"/>
    </location>
</feature>
<feature type="compositionally biased region" description="Basic and acidic residues" evidence="1">
    <location>
        <begin position="81"/>
        <end position="97"/>
    </location>
</feature>
<feature type="compositionally biased region" description="Basic and acidic residues" evidence="1">
    <location>
        <begin position="975"/>
        <end position="986"/>
    </location>
</feature>
<feature type="compositionally biased region" description="Polar residues" evidence="1">
    <location>
        <begin position="435"/>
        <end position="451"/>
    </location>
</feature>
<feature type="compositionally biased region" description="Basic and acidic residues" evidence="1">
    <location>
        <begin position="275"/>
        <end position="286"/>
    </location>
</feature>
<gene>
    <name evidence="4 5" type="primary">LOC110987265</name>
</gene>
<dbReference type="PANTHER" id="PTHR28597:SF1">
    <property type="entry name" value="VOLTAGE-DEPENDENT CALCIUM CHANNEL BETA SUBUNIT-ASSOCIATED REGULATORY PROTEIN"/>
    <property type="match status" value="1"/>
</dbReference>
<feature type="compositionally biased region" description="Basic and acidic residues" evidence="1">
    <location>
        <begin position="598"/>
        <end position="607"/>
    </location>
</feature>
<dbReference type="PANTHER" id="PTHR28597">
    <property type="entry name" value="VOLTAGE-DEPENDENT CALCIUM CHANNEL BETA SUBUNIT-ASSOCIATED REGULATORY PROTEIN"/>
    <property type="match status" value="1"/>
</dbReference>
<dbReference type="GO" id="GO:0044325">
    <property type="term" value="F:transmembrane transporter binding"/>
    <property type="evidence" value="ECO:0007669"/>
    <property type="project" value="InterPro"/>
</dbReference>
<feature type="compositionally biased region" description="Basic and acidic residues" evidence="1">
    <location>
        <begin position="1040"/>
        <end position="1072"/>
    </location>
</feature>
<dbReference type="Proteomes" id="UP000694845">
    <property type="component" value="Unplaced"/>
</dbReference>
<keyword evidence="2" id="KW-0472">Membrane</keyword>
<reference evidence="4 5" key="1">
    <citation type="submission" date="2025-04" db="UniProtKB">
        <authorList>
            <consortium name="RefSeq"/>
        </authorList>
    </citation>
    <scope>IDENTIFICATION</scope>
</reference>
<dbReference type="RefSeq" id="XP_022105537.1">
    <property type="nucleotide sequence ID" value="XM_022249845.1"/>
</dbReference>
<feature type="compositionally biased region" description="Basic and acidic residues" evidence="1">
    <location>
        <begin position="376"/>
        <end position="395"/>
    </location>
</feature>
<dbReference type="GeneID" id="110987265"/>
<feature type="compositionally biased region" description="Basic and acidic residues" evidence="1">
    <location>
        <begin position="523"/>
        <end position="534"/>
    </location>
</feature>
<feature type="compositionally biased region" description="Basic residues" evidence="1">
    <location>
        <begin position="847"/>
        <end position="858"/>
    </location>
</feature>
<protein>
    <submittedName>
        <fullName evidence="4 5">Uncharacterized protein LOC110987265</fullName>
    </submittedName>
</protein>
<dbReference type="GO" id="GO:0045955">
    <property type="term" value="P:negative regulation of calcium ion-dependent exocytosis"/>
    <property type="evidence" value="ECO:0007669"/>
    <property type="project" value="TreeGrafter"/>
</dbReference>
<feature type="compositionally biased region" description="Low complexity" evidence="1">
    <location>
        <begin position="765"/>
        <end position="777"/>
    </location>
</feature>
<feature type="compositionally biased region" description="Low complexity" evidence="1">
    <location>
        <begin position="903"/>
        <end position="914"/>
    </location>
</feature>
<dbReference type="GO" id="GO:0030141">
    <property type="term" value="C:secretory granule"/>
    <property type="evidence" value="ECO:0007669"/>
    <property type="project" value="TreeGrafter"/>
</dbReference>
<evidence type="ECO:0000256" key="2">
    <source>
        <dbReference type="SAM" id="Phobius"/>
    </source>
</evidence>
<feature type="compositionally biased region" description="Basic and acidic residues" evidence="1">
    <location>
        <begin position="925"/>
        <end position="940"/>
    </location>
</feature>
<feature type="compositionally biased region" description="Basic and acidic residues" evidence="1">
    <location>
        <begin position="1173"/>
        <end position="1247"/>
    </location>
</feature>
<keyword evidence="2" id="KW-1133">Transmembrane helix</keyword>
<feature type="compositionally biased region" description="Basic and acidic residues" evidence="1">
    <location>
        <begin position="1005"/>
        <end position="1023"/>
    </location>
</feature>
<evidence type="ECO:0000313" key="4">
    <source>
        <dbReference type="RefSeq" id="XP_022105537.1"/>
    </source>
</evidence>
<feature type="compositionally biased region" description="Basic and acidic residues" evidence="1">
    <location>
        <begin position="802"/>
        <end position="839"/>
    </location>
</feature>
<dbReference type="OrthoDB" id="10072557at2759"/>
<feature type="region of interest" description="Disordered" evidence="1">
    <location>
        <begin position="620"/>
        <end position="662"/>
    </location>
</feature>
<feature type="compositionally biased region" description="Basic and acidic residues" evidence="1">
    <location>
        <begin position="1137"/>
        <end position="1152"/>
    </location>
</feature>
<sequence>MEAQGGTNEGESSSPTDILKMNPYLTIVILVTGVAGGLALVIGVIFFCKYCVKKRRAPGRDPAFFTPVPLDLDLDSRTRSNANRRLESRPEEVRLPVDDEDGSPARLLEDDDENLDSCIAEYLATGEAASADHLPDIPEEEPLTAGEAETATIDFSPERVEEERSPVSPRRVSFQVVPIKQKQAKYVRRYTEGDFHHLKLSRIKPSGDSMKAFSLDYDCQRSGDRRNHSPGRTVRTSLPTPDDLEWHKPLSDDPQQPRGMTVKAQVHTQPTEQAKAPEADGIKSRDLSPGGQARLHAPSHLQLRSPRKNSRDKPASEANRETEPKGFVPIPAENPAGFAEPISSEGSEGNGKSATKGTRRAPNPPPKFHPPPQIEICEKPTPDREARFGDYRELWQLRTTLEMEDSGSSSSEPDTVIPAEGGKQESAAQEGGGNTQYLEPSDSALSPTDTSAAEADDGKNRLTVVQRYRFNTHGKNDSFEQMFSSISTEESDTSERSKGGDSSGKDSASKLKQMQADSGYTSIEHKNEVSEQQKRYLFASADRDSTSLESCAPALSSESSPIGERPLSSGTDSAVLTESSKEDTLPSNIHGVRRRSDRRTASTKRREFIAEKGEAIFGSFSFPEEESEADSQTITGSVSEKSASAAADSPNDSSERIRNSNRVGRIFRVQGENRLRFYPKGRDYSIDEKTDALFKEFMRSDAMFDAPTSRRSRPPRNRRLQLQHKQHSDSQIDPARKMADMSSADVRSASFDHKGESAKERLTHLLPGSGSSKKLSSQDSVEEDYLRKESAKIWGGSQPPTRKRDLEEIPSKDREVSSRHEQSEEHRGQAQRLDLEDVSCRPSAFRCVKKSPKLKRSHASIAPEDDVLPDKPHPHEEQPPMSKGKIVSQTTLVRPTAIHPKESISNSHSSGGSRESPRNSGHYSSKGELREEAYRHREPHPSGGSDPPLHRRGRSPGRDRSPWRSPQTPTATHSQEGEREYADRRSKSPLRMHSAGSSQGSAEWSDDRGFLGVPPKEHLDRPHSASSLLRLQREAASPQFERHYSDETYDAPRRDRSIDHDGRLEADREHRGSSGRLHPLRYPPGRHIRPATVRTSSETNILEPKDGHKRNRAHDLRRQHYGRAHSALDVFAANRPPPKDPPRSRPPPERLSARSMTLDSPNSPGAVPKERRHPLDVPKDERRHPLEGLKDERKHPLDLFKEERKHPLEGLKDERKHPLEGLKDERKPAKEERRHPLDGYKEKHKDSTAPLKW</sequence>
<dbReference type="KEGG" id="aplc:110987265"/>
<evidence type="ECO:0000313" key="5">
    <source>
        <dbReference type="RefSeq" id="XP_022105538.1"/>
    </source>
</evidence>
<dbReference type="AlphaFoldDB" id="A0A8B7ZIS4"/>
<feature type="compositionally biased region" description="Polar residues" evidence="1">
    <location>
        <begin position="630"/>
        <end position="641"/>
    </location>
</feature>
<feature type="compositionally biased region" description="Basic and acidic residues" evidence="1">
    <location>
        <begin position="868"/>
        <end position="878"/>
    </location>
</feature>
<feature type="compositionally biased region" description="Basic residues" evidence="1">
    <location>
        <begin position="710"/>
        <end position="725"/>
    </location>
</feature>
<feature type="compositionally biased region" description="Basic and acidic residues" evidence="1">
    <location>
        <begin position="726"/>
        <end position="739"/>
    </location>
</feature>
<feature type="transmembrane region" description="Helical" evidence="2">
    <location>
        <begin position="24"/>
        <end position="48"/>
    </location>
</feature>
<feature type="region of interest" description="Disordered" evidence="1">
    <location>
        <begin position="81"/>
        <end position="110"/>
    </location>
</feature>
<evidence type="ECO:0000313" key="3">
    <source>
        <dbReference type="Proteomes" id="UP000694845"/>
    </source>
</evidence>
<name>A0A8B7ZIS4_ACAPL</name>
<keyword evidence="2" id="KW-0812">Transmembrane</keyword>
<evidence type="ECO:0000256" key="1">
    <source>
        <dbReference type="SAM" id="MobiDB-lite"/>
    </source>
</evidence>
<keyword evidence="3" id="KW-1185">Reference proteome</keyword>
<accession>A0A8B7ZIS4</accession>
<feature type="compositionally biased region" description="Low complexity" evidence="1">
    <location>
        <begin position="642"/>
        <end position="652"/>
    </location>
</feature>
<feature type="compositionally biased region" description="Basic and acidic residues" evidence="1">
    <location>
        <begin position="493"/>
        <end position="509"/>
    </location>
</feature>
<organism evidence="3 5">
    <name type="scientific">Acanthaster planci</name>
    <name type="common">Crown-of-thorns starfish</name>
    <dbReference type="NCBI Taxonomy" id="133434"/>
    <lineage>
        <taxon>Eukaryota</taxon>
        <taxon>Metazoa</taxon>
        <taxon>Echinodermata</taxon>
        <taxon>Eleutherozoa</taxon>
        <taxon>Asterozoa</taxon>
        <taxon>Asteroidea</taxon>
        <taxon>Valvatacea</taxon>
        <taxon>Valvatida</taxon>
        <taxon>Acanthasteridae</taxon>
        <taxon>Acanthaster</taxon>
    </lineage>
</organism>
<feature type="compositionally biased region" description="Polar residues" evidence="1">
    <location>
        <begin position="568"/>
        <end position="578"/>
    </location>
</feature>
<feature type="compositionally biased region" description="Polar residues" evidence="1">
    <location>
        <begin position="344"/>
        <end position="356"/>
    </location>
</feature>
<feature type="compositionally biased region" description="Basic and acidic residues" evidence="1">
    <location>
        <begin position="309"/>
        <end position="324"/>
    </location>
</feature>